<evidence type="ECO:0000256" key="1">
    <source>
        <dbReference type="SAM" id="Phobius"/>
    </source>
</evidence>
<feature type="transmembrane region" description="Helical" evidence="1">
    <location>
        <begin position="293"/>
        <end position="315"/>
    </location>
</feature>
<keyword evidence="4" id="KW-1185">Reference proteome</keyword>
<dbReference type="HOGENOM" id="CLU_057711_1_0_1"/>
<protein>
    <recommendedName>
        <fullName evidence="5">ABC transmembrane type-1 domain-containing protein</fullName>
    </recommendedName>
</protein>
<name>W3XB78_PESFW</name>
<accession>W3XB78</accession>
<feature type="chain" id="PRO_5004834477" description="ABC transmembrane type-1 domain-containing protein" evidence="2">
    <location>
        <begin position="18"/>
        <end position="361"/>
    </location>
</feature>
<dbReference type="OrthoDB" id="3009728at2759"/>
<evidence type="ECO:0000256" key="2">
    <source>
        <dbReference type="SAM" id="SignalP"/>
    </source>
</evidence>
<dbReference type="RefSeq" id="XP_007831350.1">
    <property type="nucleotide sequence ID" value="XM_007833159.1"/>
</dbReference>
<gene>
    <name evidence="3" type="ORF">PFICI_04578</name>
</gene>
<sequence>MRTSLFLLAAFVVPVLCDTFSQFQYFFPEWSKELTYIRDNNCSDDYAAYIDPDKPRIHHDPSGYTPINFNGYYLANCILDNMDEFQKAEMGVVAVVLGLLPTLLTMIGPTRDEVSLLALRRPVLAGLLSLSQPVLRQADAKSSPWENLDVPHVLRILPFLSRPDSWWEIMLLAIEYVTAMGAVANLVYLGVQLAYKSITVSTIAFNTLPSTYGTLLWLILMVAINLLSTLDLWLRCRMGREEPPSGTPHSWLSIQLAPRITVHNPKALMTVHDVETTPRFSATIYALQKLMSFLADMGVVALFIYATIIMSSQLFISMWDAVKLMAQILAGAMASKLVLRFELHGMHARQTGASRPPHVET</sequence>
<keyword evidence="1" id="KW-0812">Transmembrane</keyword>
<evidence type="ECO:0000313" key="4">
    <source>
        <dbReference type="Proteomes" id="UP000030651"/>
    </source>
</evidence>
<feature type="signal peptide" evidence="2">
    <location>
        <begin position="1"/>
        <end position="17"/>
    </location>
</feature>
<dbReference type="eggNOG" id="ENOG502SQ4J">
    <property type="taxonomic scope" value="Eukaryota"/>
</dbReference>
<feature type="transmembrane region" description="Helical" evidence="1">
    <location>
        <begin position="169"/>
        <end position="195"/>
    </location>
</feature>
<dbReference type="InParanoid" id="W3XB78"/>
<evidence type="ECO:0008006" key="5">
    <source>
        <dbReference type="Google" id="ProtNLM"/>
    </source>
</evidence>
<dbReference type="KEGG" id="pfy:PFICI_04578"/>
<dbReference type="Proteomes" id="UP000030651">
    <property type="component" value="Unassembled WGS sequence"/>
</dbReference>
<keyword evidence="1" id="KW-1133">Transmembrane helix</keyword>
<keyword evidence="1" id="KW-0472">Membrane</keyword>
<feature type="transmembrane region" description="Helical" evidence="1">
    <location>
        <begin position="90"/>
        <end position="110"/>
    </location>
</feature>
<dbReference type="AlphaFoldDB" id="W3XB78"/>
<keyword evidence="2" id="KW-0732">Signal</keyword>
<dbReference type="OMA" id="GYYLANC"/>
<dbReference type="EMBL" id="KI912111">
    <property type="protein sequence ID" value="ETS82702.1"/>
    <property type="molecule type" value="Genomic_DNA"/>
</dbReference>
<reference evidence="4" key="1">
    <citation type="journal article" date="2015" name="BMC Genomics">
        <title>Genomic and transcriptomic analysis of the endophytic fungus Pestalotiopsis fici reveals its lifestyle and high potential for synthesis of natural products.</title>
        <authorList>
            <person name="Wang X."/>
            <person name="Zhang X."/>
            <person name="Liu L."/>
            <person name="Xiang M."/>
            <person name="Wang W."/>
            <person name="Sun X."/>
            <person name="Che Y."/>
            <person name="Guo L."/>
            <person name="Liu G."/>
            <person name="Guo L."/>
            <person name="Wang C."/>
            <person name="Yin W.B."/>
            <person name="Stadler M."/>
            <person name="Zhang X."/>
            <person name="Liu X."/>
        </authorList>
    </citation>
    <scope>NUCLEOTIDE SEQUENCE [LARGE SCALE GENOMIC DNA]</scope>
    <source>
        <strain evidence="4">W106-1 / CGMCC3.15140</strain>
    </source>
</reference>
<organism evidence="3 4">
    <name type="scientific">Pestalotiopsis fici (strain W106-1 / CGMCC3.15140)</name>
    <dbReference type="NCBI Taxonomy" id="1229662"/>
    <lineage>
        <taxon>Eukaryota</taxon>
        <taxon>Fungi</taxon>
        <taxon>Dikarya</taxon>
        <taxon>Ascomycota</taxon>
        <taxon>Pezizomycotina</taxon>
        <taxon>Sordariomycetes</taxon>
        <taxon>Xylariomycetidae</taxon>
        <taxon>Amphisphaeriales</taxon>
        <taxon>Sporocadaceae</taxon>
        <taxon>Pestalotiopsis</taxon>
    </lineage>
</organism>
<proteinExistence type="predicted"/>
<evidence type="ECO:0000313" key="3">
    <source>
        <dbReference type="EMBL" id="ETS82702.1"/>
    </source>
</evidence>
<dbReference type="GeneID" id="19269591"/>